<dbReference type="GO" id="GO:0035596">
    <property type="term" value="F:methylthiotransferase activity"/>
    <property type="evidence" value="ECO:0007669"/>
    <property type="project" value="InterPro"/>
</dbReference>
<dbReference type="GO" id="GO:0051539">
    <property type="term" value="F:4 iron, 4 sulfur cluster binding"/>
    <property type="evidence" value="ECO:0007669"/>
    <property type="project" value="UniProtKB-KW"/>
</dbReference>
<evidence type="ECO:0000313" key="3">
    <source>
        <dbReference type="Proteomes" id="UP000824236"/>
    </source>
</evidence>
<dbReference type="Proteomes" id="UP000824236">
    <property type="component" value="Unassembled WGS sequence"/>
</dbReference>
<gene>
    <name evidence="2" type="ORF">H9791_09615</name>
</gene>
<evidence type="ECO:0000259" key="1">
    <source>
        <dbReference type="PROSITE" id="PS51449"/>
    </source>
</evidence>
<dbReference type="EMBL" id="JAHLFO010000132">
    <property type="protein sequence ID" value="MBU3814739.1"/>
    <property type="molecule type" value="Genomic_DNA"/>
</dbReference>
<evidence type="ECO:0000313" key="2">
    <source>
        <dbReference type="EMBL" id="MBU3814739.1"/>
    </source>
</evidence>
<dbReference type="InterPro" id="IPR038135">
    <property type="entry name" value="Methylthiotransferase_N_sf"/>
</dbReference>
<sequence>MNEKNTGADLKSATDGGDKKLYIETYGCQMNVADSEVIASVM</sequence>
<protein>
    <recommendedName>
        <fullName evidence="1">MTTase N-terminal domain-containing protein</fullName>
    </recommendedName>
</protein>
<feature type="non-terminal residue" evidence="2">
    <location>
        <position position="42"/>
    </location>
</feature>
<reference evidence="2" key="1">
    <citation type="journal article" date="2021" name="PeerJ">
        <title>Extensive microbial diversity within the chicken gut microbiome revealed by metagenomics and culture.</title>
        <authorList>
            <person name="Gilroy R."/>
            <person name="Ravi A."/>
            <person name="Getino M."/>
            <person name="Pursley I."/>
            <person name="Horton D.L."/>
            <person name="Alikhan N.F."/>
            <person name="Baker D."/>
            <person name="Gharbi K."/>
            <person name="Hall N."/>
            <person name="Watson M."/>
            <person name="Adriaenssens E.M."/>
            <person name="Foster-Nyarko E."/>
            <person name="Jarju S."/>
            <person name="Secka A."/>
            <person name="Antonio M."/>
            <person name="Oren A."/>
            <person name="Chaudhuri R.R."/>
            <person name="La Ragione R."/>
            <person name="Hildebrand F."/>
            <person name="Pallen M.J."/>
        </authorList>
    </citation>
    <scope>NUCLEOTIDE SEQUENCE</scope>
    <source>
        <strain evidence="2">B3-3758</strain>
    </source>
</reference>
<dbReference type="Gene3D" id="3.40.50.12160">
    <property type="entry name" value="Methylthiotransferase, N-terminal domain"/>
    <property type="match status" value="1"/>
</dbReference>
<feature type="domain" description="MTTase N-terminal" evidence="1">
    <location>
        <begin position="19"/>
        <end position="42"/>
    </location>
</feature>
<dbReference type="GO" id="GO:0046872">
    <property type="term" value="F:metal ion binding"/>
    <property type="evidence" value="ECO:0007669"/>
    <property type="project" value="UniProtKB-KW"/>
</dbReference>
<dbReference type="PROSITE" id="PS51449">
    <property type="entry name" value="MTTASE_N"/>
    <property type="match status" value="1"/>
</dbReference>
<dbReference type="InterPro" id="IPR013848">
    <property type="entry name" value="Methylthiotransferase_N"/>
</dbReference>
<proteinExistence type="predicted"/>
<comment type="caution">
    <text evidence="2">The sequence shown here is derived from an EMBL/GenBank/DDBJ whole genome shotgun (WGS) entry which is preliminary data.</text>
</comment>
<organism evidence="2 3">
    <name type="scientific">Candidatus Bacteroides intestinipullorum</name>
    <dbReference type="NCBI Taxonomy" id="2838471"/>
    <lineage>
        <taxon>Bacteria</taxon>
        <taxon>Pseudomonadati</taxon>
        <taxon>Bacteroidota</taxon>
        <taxon>Bacteroidia</taxon>
        <taxon>Bacteroidales</taxon>
        <taxon>Bacteroidaceae</taxon>
        <taxon>Bacteroides</taxon>
    </lineage>
</organism>
<dbReference type="Pfam" id="PF00919">
    <property type="entry name" value="UPF0004"/>
    <property type="match status" value="1"/>
</dbReference>
<reference evidence="2" key="2">
    <citation type="submission" date="2021-04" db="EMBL/GenBank/DDBJ databases">
        <authorList>
            <person name="Gilroy R."/>
        </authorList>
    </citation>
    <scope>NUCLEOTIDE SEQUENCE</scope>
    <source>
        <strain evidence="2">B3-3758</strain>
    </source>
</reference>
<name>A0A9E2NP75_9BACE</name>
<accession>A0A9E2NP75</accession>
<dbReference type="AlphaFoldDB" id="A0A9E2NP75"/>